<dbReference type="NCBIfam" id="TIGR01084">
    <property type="entry name" value="mutY"/>
    <property type="match status" value="1"/>
</dbReference>
<dbReference type="Pfam" id="PF00730">
    <property type="entry name" value="HhH-GPD"/>
    <property type="match status" value="1"/>
</dbReference>
<evidence type="ECO:0000256" key="2">
    <source>
        <dbReference type="ARBA" id="ARBA00001966"/>
    </source>
</evidence>
<evidence type="ECO:0000256" key="8">
    <source>
        <dbReference type="ARBA" id="ARBA00022723"/>
    </source>
</evidence>
<reference evidence="16 17" key="1">
    <citation type="submission" date="2019-10" db="EMBL/GenBank/DDBJ databases">
        <title>Genome diversity of Sutterella seckii.</title>
        <authorList>
            <person name="Chaplin A.V."/>
            <person name="Sokolova S.R."/>
            <person name="Mosin K.A."/>
            <person name="Ivanova E.L."/>
            <person name="Kochetkova T.O."/>
            <person name="Goltsov A.Y."/>
            <person name="Trofimov D.Y."/>
            <person name="Efimov B.A."/>
        </authorList>
    </citation>
    <scope>NUCLEOTIDE SEQUENCE [LARGE SCALE GENOMIC DNA]</scope>
    <source>
        <strain evidence="16 17">ASD393</strain>
    </source>
</reference>
<sequence>MTQTTFSRTLVEWQRSCGRRTLPWQAFDTPYERLVSEVMLQQTQVATVIPYYERFLERFPTAESLAEAPEEELMRLWAGLGYYARARNLQRAAAHVVSNLAGKFPTRVQDLLTLPGVGPSTAAAVAAFTSHEAKYPMVDGNVKRVFARLRMIPGRIGQKTFEKKVRQCAKALLPGSDLIADYTQGLMDLGSQICCKRNPKCTLCPVRTFCRGADANPEDFPKPKKSLEKKERHLLLGFAVSTEGLWLRPNSDSIWRGLWVPCVREIPAEESKGLLFPSDFGLDAEWKTVCLGNSQRELTHQRLFIQAAAFISHEGALKAEGYSAFLPGRDELPGMPAPVRTLAKAALQVAGYSV</sequence>
<comment type="cofactor">
    <cofactor evidence="2">
        <name>[4Fe-4S] cluster</name>
        <dbReference type="ChEBI" id="CHEBI:49883"/>
    </cofactor>
</comment>
<keyword evidence="11" id="KW-0408">Iron</keyword>
<comment type="similarity">
    <text evidence="4">Belongs to the Nth/MutY family.</text>
</comment>
<evidence type="ECO:0000313" key="17">
    <source>
        <dbReference type="Proteomes" id="UP000430564"/>
    </source>
</evidence>
<dbReference type="SMART" id="SM00478">
    <property type="entry name" value="ENDO3c"/>
    <property type="match status" value="1"/>
</dbReference>
<dbReference type="EMBL" id="WEHX01000010">
    <property type="protein sequence ID" value="KAB7662239.1"/>
    <property type="molecule type" value="Genomic_DNA"/>
</dbReference>
<evidence type="ECO:0000256" key="13">
    <source>
        <dbReference type="ARBA" id="ARBA00023204"/>
    </source>
</evidence>
<proteinExistence type="inferred from homology"/>
<evidence type="ECO:0000256" key="3">
    <source>
        <dbReference type="ARBA" id="ARBA00002933"/>
    </source>
</evidence>
<evidence type="ECO:0000256" key="1">
    <source>
        <dbReference type="ARBA" id="ARBA00000843"/>
    </source>
</evidence>
<dbReference type="InterPro" id="IPR005760">
    <property type="entry name" value="A/G_AdeGlyc_MutY"/>
</dbReference>
<dbReference type="GO" id="GO:0034039">
    <property type="term" value="F:8-oxo-7,8-dihydroguanine DNA N-glycosylase activity"/>
    <property type="evidence" value="ECO:0007669"/>
    <property type="project" value="TreeGrafter"/>
</dbReference>
<evidence type="ECO:0000256" key="9">
    <source>
        <dbReference type="ARBA" id="ARBA00022763"/>
    </source>
</evidence>
<dbReference type="InterPro" id="IPR003265">
    <property type="entry name" value="HhH-GPD_domain"/>
</dbReference>
<dbReference type="InterPro" id="IPR023170">
    <property type="entry name" value="HhH_base_excis_C"/>
</dbReference>
<dbReference type="RefSeq" id="WP_152157778.1">
    <property type="nucleotide sequence ID" value="NZ_WEHX01000010.1"/>
</dbReference>
<evidence type="ECO:0000256" key="14">
    <source>
        <dbReference type="ARBA" id="ARBA00023295"/>
    </source>
</evidence>
<dbReference type="Pfam" id="PF00633">
    <property type="entry name" value="HHH"/>
    <property type="match status" value="1"/>
</dbReference>
<dbReference type="PROSITE" id="PS00764">
    <property type="entry name" value="ENDONUCLEASE_III_1"/>
    <property type="match status" value="1"/>
</dbReference>
<dbReference type="PANTHER" id="PTHR42944">
    <property type="entry name" value="ADENINE DNA GLYCOSYLASE"/>
    <property type="match status" value="1"/>
</dbReference>
<dbReference type="Proteomes" id="UP000430564">
    <property type="component" value="Unassembled WGS sequence"/>
</dbReference>
<evidence type="ECO:0000256" key="5">
    <source>
        <dbReference type="ARBA" id="ARBA00012045"/>
    </source>
</evidence>
<keyword evidence="12" id="KW-0411">Iron-sulfur</keyword>
<dbReference type="Gene3D" id="1.10.1670.10">
    <property type="entry name" value="Helix-hairpin-Helix base-excision DNA repair enzymes (C-terminal)"/>
    <property type="match status" value="1"/>
</dbReference>
<dbReference type="GO" id="GO:0006284">
    <property type="term" value="P:base-excision repair"/>
    <property type="evidence" value="ECO:0007669"/>
    <property type="project" value="InterPro"/>
</dbReference>
<keyword evidence="8" id="KW-0479">Metal-binding</keyword>
<keyword evidence="14" id="KW-0326">Glycosidase</keyword>
<dbReference type="GO" id="GO:0035485">
    <property type="term" value="F:adenine/guanine mispair binding"/>
    <property type="evidence" value="ECO:0007669"/>
    <property type="project" value="TreeGrafter"/>
</dbReference>
<dbReference type="GO" id="GO:0051539">
    <property type="term" value="F:4 iron, 4 sulfur cluster binding"/>
    <property type="evidence" value="ECO:0007669"/>
    <property type="project" value="UniProtKB-KW"/>
</dbReference>
<organism evidence="16 17">
    <name type="scientific">Sutterella seckii</name>
    <dbReference type="NCBI Taxonomy" id="1944635"/>
    <lineage>
        <taxon>Bacteria</taxon>
        <taxon>Pseudomonadati</taxon>
        <taxon>Pseudomonadota</taxon>
        <taxon>Betaproteobacteria</taxon>
        <taxon>Burkholderiales</taxon>
        <taxon>Sutterellaceae</taxon>
        <taxon>Sutterella</taxon>
    </lineage>
</organism>
<keyword evidence="13" id="KW-0234">DNA repair</keyword>
<evidence type="ECO:0000256" key="7">
    <source>
        <dbReference type="ARBA" id="ARBA00022485"/>
    </source>
</evidence>
<keyword evidence="7" id="KW-0004">4Fe-4S</keyword>
<comment type="caution">
    <text evidence="16">The sequence shown here is derived from an EMBL/GenBank/DDBJ whole genome shotgun (WGS) entry which is preliminary data.</text>
</comment>
<dbReference type="InterPro" id="IPR000445">
    <property type="entry name" value="HhH_motif"/>
</dbReference>
<keyword evidence="9" id="KW-0227">DNA damage</keyword>
<dbReference type="InterPro" id="IPR004035">
    <property type="entry name" value="Endouclease-III_FeS-bd_BS"/>
</dbReference>
<keyword evidence="10" id="KW-0378">Hydrolase</keyword>
<gene>
    <name evidence="16" type="primary">mutY</name>
    <name evidence="16" type="ORF">GBM95_03290</name>
</gene>
<dbReference type="EC" id="3.2.2.31" evidence="5"/>
<evidence type="ECO:0000256" key="11">
    <source>
        <dbReference type="ARBA" id="ARBA00023004"/>
    </source>
</evidence>
<feature type="domain" description="HhH-GPD" evidence="15">
    <location>
        <begin position="39"/>
        <end position="192"/>
    </location>
</feature>
<comment type="catalytic activity">
    <reaction evidence="1">
        <text>Hydrolyzes free adenine bases from 7,8-dihydro-8-oxoguanine:adenine mismatched double-stranded DNA, leaving an apurinic site.</text>
        <dbReference type="EC" id="3.2.2.31"/>
    </reaction>
</comment>
<dbReference type="GO" id="GO:0006298">
    <property type="term" value="P:mismatch repair"/>
    <property type="evidence" value="ECO:0007669"/>
    <property type="project" value="TreeGrafter"/>
</dbReference>
<dbReference type="GO" id="GO:0046872">
    <property type="term" value="F:metal ion binding"/>
    <property type="evidence" value="ECO:0007669"/>
    <property type="project" value="UniProtKB-KW"/>
</dbReference>
<comment type="function">
    <text evidence="3">Adenine glycosylase active on G-A mispairs. MutY also corrects error-prone DNA synthesis past GO lesions which are due to the oxidatively damaged form of guanine: 7,8-dihydro-8-oxoguanine (8-oxo-dGTP).</text>
</comment>
<evidence type="ECO:0000313" key="16">
    <source>
        <dbReference type="EMBL" id="KAB7662239.1"/>
    </source>
</evidence>
<evidence type="ECO:0000259" key="15">
    <source>
        <dbReference type="SMART" id="SM00478"/>
    </source>
</evidence>
<dbReference type="GO" id="GO:0032357">
    <property type="term" value="F:oxidized purine DNA binding"/>
    <property type="evidence" value="ECO:0007669"/>
    <property type="project" value="TreeGrafter"/>
</dbReference>
<dbReference type="GO" id="GO:0000701">
    <property type="term" value="F:purine-specific mismatch base pair DNA N-glycosylase activity"/>
    <property type="evidence" value="ECO:0007669"/>
    <property type="project" value="UniProtKB-EC"/>
</dbReference>
<evidence type="ECO:0000256" key="12">
    <source>
        <dbReference type="ARBA" id="ARBA00023014"/>
    </source>
</evidence>
<dbReference type="SUPFAM" id="SSF48150">
    <property type="entry name" value="DNA-glycosylase"/>
    <property type="match status" value="1"/>
</dbReference>
<dbReference type="CDD" id="cd00056">
    <property type="entry name" value="ENDO3c"/>
    <property type="match status" value="1"/>
</dbReference>
<dbReference type="InterPro" id="IPR044298">
    <property type="entry name" value="MIG/MutY"/>
</dbReference>
<dbReference type="OrthoDB" id="9802365at2"/>
<dbReference type="InterPro" id="IPR011257">
    <property type="entry name" value="DNA_glycosylase"/>
</dbReference>
<evidence type="ECO:0000256" key="10">
    <source>
        <dbReference type="ARBA" id="ARBA00022801"/>
    </source>
</evidence>
<evidence type="ECO:0000256" key="4">
    <source>
        <dbReference type="ARBA" id="ARBA00008343"/>
    </source>
</evidence>
<dbReference type="FunFam" id="1.10.340.30:FF:000002">
    <property type="entry name" value="Adenine DNA glycosylase"/>
    <property type="match status" value="1"/>
</dbReference>
<dbReference type="Gene3D" id="1.10.340.30">
    <property type="entry name" value="Hypothetical protein, domain 2"/>
    <property type="match status" value="1"/>
</dbReference>
<evidence type="ECO:0000256" key="6">
    <source>
        <dbReference type="ARBA" id="ARBA00022023"/>
    </source>
</evidence>
<accession>A0A6I1ETM4</accession>
<name>A0A6I1ETM4_9BURK</name>
<protein>
    <recommendedName>
        <fullName evidence="6">Adenine DNA glycosylase</fullName>
        <ecNumber evidence="5">3.2.2.31</ecNumber>
    </recommendedName>
</protein>
<dbReference type="AlphaFoldDB" id="A0A6I1ETM4"/>
<dbReference type="PANTHER" id="PTHR42944:SF1">
    <property type="entry name" value="ADENINE DNA GLYCOSYLASE"/>
    <property type="match status" value="1"/>
</dbReference>